<feature type="domain" description="Azaphilone pigments biosynthesis cluster protein L N-terminal" evidence="2">
    <location>
        <begin position="4"/>
        <end position="205"/>
    </location>
</feature>
<gene>
    <name evidence="3" type="ORF">B0T16DRAFT_415488</name>
</gene>
<evidence type="ECO:0000313" key="4">
    <source>
        <dbReference type="Proteomes" id="UP001174936"/>
    </source>
</evidence>
<sequence>MAEALGIVGVLPAALTATKSLATIVKRYMDRDNTLQRLNHEVTDLSDVLGSLQEFIDSDAPILLILKGPVERCGQVCCECEAAMKKFSAKSKPGLRDWMMMEFERGNITSFMDTLASYKSTIMVGIGTLTMRRSKVAQETLEAYGEMVKNTSYNLELRLQRIEKSIAAAAAADSSTTAELGAEASASINLQDEREVTRQCLRICQDAQSYIESLHKEQFSEPQTTSPPEGPIRNQFEAELRTSQMLNENRTSIVQTISYLQQRLASVIMASNDRKPSQVAALLEEINVAKQCVEVCNEASSQIQQRKIHVIGEVIADDDTDQVVITTLADLFDVKKVRAKNRTTQLVGSMSDQTAQKMSEGRYSSRFGKIPDDPTHVTFARDGVQRSSSAPTVQSAQEGSSAPTVQSAQEGSKRSAAAETGRKPSPNEVRKRATGGDGGTLSADE</sequence>
<dbReference type="EMBL" id="JAULSV010000005">
    <property type="protein sequence ID" value="KAK0643197.1"/>
    <property type="molecule type" value="Genomic_DNA"/>
</dbReference>
<feature type="compositionally biased region" description="Polar residues" evidence="1">
    <location>
        <begin position="385"/>
        <end position="410"/>
    </location>
</feature>
<evidence type="ECO:0000313" key="3">
    <source>
        <dbReference type="EMBL" id="KAK0643197.1"/>
    </source>
</evidence>
<proteinExistence type="predicted"/>
<keyword evidence="4" id="KW-1185">Reference proteome</keyword>
<dbReference type="AlphaFoldDB" id="A0AA39Y1L5"/>
<name>A0AA39Y1L5_9PEZI</name>
<dbReference type="Pfam" id="PF17111">
    <property type="entry name" value="PigL_N"/>
    <property type="match status" value="1"/>
</dbReference>
<evidence type="ECO:0000256" key="1">
    <source>
        <dbReference type="SAM" id="MobiDB-lite"/>
    </source>
</evidence>
<dbReference type="Proteomes" id="UP001174936">
    <property type="component" value="Unassembled WGS sequence"/>
</dbReference>
<comment type="caution">
    <text evidence="3">The sequence shown here is derived from an EMBL/GenBank/DDBJ whole genome shotgun (WGS) entry which is preliminary data.</text>
</comment>
<accession>A0AA39Y1L5</accession>
<protein>
    <recommendedName>
        <fullName evidence="2">Azaphilone pigments biosynthesis cluster protein L N-terminal domain-containing protein</fullName>
    </recommendedName>
</protein>
<feature type="compositionally biased region" description="Polar residues" evidence="1">
    <location>
        <begin position="348"/>
        <end position="357"/>
    </location>
</feature>
<organism evidence="3 4">
    <name type="scientific">Cercophora newfieldiana</name>
    <dbReference type="NCBI Taxonomy" id="92897"/>
    <lineage>
        <taxon>Eukaryota</taxon>
        <taxon>Fungi</taxon>
        <taxon>Dikarya</taxon>
        <taxon>Ascomycota</taxon>
        <taxon>Pezizomycotina</taxon>
        <taxon>Sordariomycetes</taxon>
        <taxon>Sordariomycetidae</taxon>
        <taxon>Sordariales</taxon>
        <taxon>Lasiosphaeriaceae</taxon>
        <taxon>Cercophora</taxon>
    </lineage>
</organism>
<feature type="region of interest" description="Disordered" evidence="1">
    <location>
        <begin position="348"/>
        <end position="445"/>
    </location>
</feature>
<dbReference type="InterPro" id="IPR031348">
    <property type="entry name" value="PigL_N"/>
</dbReference>
<reference evidence="3" key="1">
    <citation type="submission" date="2023-06" db="EMBL/GenBank/DDBJ databases">
        <title>Genome-scale phylogeny and comparative genomics of the fungal order Sordariales.</title>
        <authorList>
            <consortium name="Lawrence Berkeley National Laboratory"/>
            <person name="Hensen N."/>
            <person name="Bonometti L."/>
            <person name="Westerberg I."/>
            <person name="Brannstrom I.O."/>
            <person name="Guillou S."/>
            <person name="Cros-Aarteil S."/>
            <person name="Calhoun S."/>
            <person name="Haridas S."/>
            <person name="Kuo A."/>
            <person name="Mondo S."/>
            <person name="Pangilinan J."/>
            <person name="Riley R."/>
            <person name="Labutti K."/>
            <person name="Andreopoulos B."/>
            <person name="Lipzen A."/>
            <person name="Chen C."/>
            <person name="Yanf M."/>
            <person name="Daum C."/>
            <person name="Ng V."/>
            <person name="Clum A."/>
            <person name="Steindorff A."/>
            <person name="Ohm R."/>
            <person name="Martin F."/>
            <person name="Silar P."/>
            <person name="Natvig D."/>
            <person name="Lalanne C."/>
            <person name="Gautier V."/>
            <person name="Ament-Velasquez S.L."/>
            <person name="Kruys A."/>
            <person name="Hutchinson M.I."/>
            <person name="Powell A.J."/>
            <person name="Barry K."/>
            <person name="Miller A.N."/>
            <person name="Grigoriev I.V."/>
            <person name="Debuchy R."/>
            <person name="Gladieux P."/>
            <person name="Thoren M.H."/>
            <person name="Johannesson H."/>
        </authorList>
    </citation>
    <scope>NUCLEOTIDE SEQUENCE</scope>
    <source>
        <strain evidence="3">SMH2532-1</strain>
    </source>
</reference>
<evidence type="ECO:0000259" key="2">
    <source>
        <dbReference type="Pfam" id="PF17111"/>
    </source>
</evidence>